<gene>
    <name evidence="2" type="ORF">LPTSP4_35660</name>
</gene>
<evidence type="ECO:0000313" key="2">
    <source>
        <dbReference type="EMBL" id="GBF52028.1"/>
    </source>
</evidence>
<name>A0A2P2E574_9LEPT</name>
<sequence>MKACTRPMLCIALFLQIFISGQTEAVFYPATSKDEVTRLMRIFEREYKENPSNFARIDNLNDLEYYYYVLGSDERYEFLLRRACGYSLAKLEKIGDKDSLIQVYYESISVCFQLLKQYDKGLEYIELGIKETEKKMERHRREKVSPEEVFPPMVGLEKMIFDQKIQKAKCLFFLGFKDEANEIIEKLISKRIFEKNNGAGSDKEEILFYYRITDQDEKFVDLLEKVSTEKMIACHSVWWTINDFEDFLNNMLVKDFIKRHEDRIQKIRENHENWVKVDPDYGMTAEDMRKKNRIPHPQGNCR</sequence>
<feature type="signal peptide" evidence="1">
    <location>
        <begin position="1"/>
        <end position="25"/>
    </location>
</feature>
<comment type="caution">
    <text evidence="2">The sequence shown here is derived from an EMBL/GenBank/DDBJ whole genome shotgun (WGS) entry which is preliminary data.</text>
</comment>
<reference evidence="2 3" key="1">
    <citation type="submission" date="2018-02" db="EMBL/GenBank/DDBJ databases">
        <title>Novel Leptospira species isolated from soil and water in Japan.</title>
        <authorList>
            <person name="Nakao R."/>
            <person name="Masuzawa T."/>
        </authorList>
    </citation>
    <scope>NUCLEOTIDE SEQUENCE [LARGE SCALE GENOMIC DNA]</scope>
    <source>
        <strain evidence="2 3">YH101</strain>
    </source>
</reference>
<proteinExistence type="predicted"/>
<feature type="chain" id="PRO_5015141228" evidence="1">
    <location>
        <begin position="26"/>
        <end position="302"/>
    </location>
</feature>
<evidence type="ECO:0000256" key="1">
    <source>
        <dbReference type="SAM" id="SignalP"/>
    </source>
</evidence>
<keyword evidence="3" id="KW-1185">Reference proteome</keyword>
<dbReference type="Proteomes" id="UP000245133">
    <property type="component" value="Unassembled WGS sequence"/>
</dbReference>
<organism evidence="2 3">
    <name type="scientific">Leptospira ryugenii</name>
    <dbReference type="NCBI Taxonomy" id="1917863"/>
    <lineage>
        <taxon>Bacteria</taxon>
        <taxon>Pseudomonadati</taxon>
        <taxon>Spirochaetota</taxon>
        <taxon>Spirochaetia</taxon>
        <taxon>Leptospirales</taxon>
        <taxon>Leptospiraceae</taxon>
        <taxon>Leptospira</taxon>
    </lineage>
</organism>
<dbReference type="EMBL" id="BFBB01000009">
    <property type="protein sequence ID" value="GBF52028.1"/>
    <property type="molecule type" value="Genomic_DNA"/>
</dbReference>
<dbReference type="AlphaFoldDB" id="A0A2P2E574"/>
<accession>A0A2P2E574</accession>
<keyword evidence="1" id="KW-0732">Signal</keyword>
<evidence type="ECO:0000313" key="3">
    <source>
        <dbReference type="Proteomes" id="UP000245133"/>
    </source>
</evidence>
<protein>
    <submittedName>
        <fullName evidence="2">Uncharacterized protein</fullName>
    </submittedName>
</protein>